<keyword evidence="7" id="KW-0456">Lyase</keyword>
<evidence type="ECO:0000256" key="2">
    <source>
        <dbReference type="ARBA" id="ARBA00008639"/>
    </source>
</evidence>
<dbReference type="AlphaFoldDB" id="A0A517XUL5"/>
<protein>
    <submittedName>
        <fullName evidence="7">L-cysteate sulfo-lyase</fullName>
        <ecNumber evidence="7">4.4.1.25</ecNumber>
    </submittedName>
</protein>
<dbReference type="InterPro" id="IPR027278">
    <property type="entry name" value="ACCD_DCysDesulf"/>
</dbReference>
<evidence type="ECO:0000313" key="8">
    <source>
        <dbReference type="Proteomes" id="UP000319576"/>
    </source>
</evidence>
<dbReference type="SUPFAM" id="SSF53686">
    <property type="entry name" value="Tryptophan synthase beta subunit-like PLP-dependent enzymes"/>
    <property type="match status" value="1"/>
</dbReference>
<reference evidence="7 8" key="1">
    <citation type="submission" date="2019-02" db="EMBL/GenBank/DDBJ databases">
        <title>Deep-cultivation of Planctomycetes and their phenomic and genomic characterization uncovers novel biology.</title>
        <authorList>
            <person name="Wiegand S."/>
            <person name="Jogler M."/>
            <person name="Boedeker C."/>
            <person name="Pinto D."/>
            <person name="Vollmers J."/>
            <person name="Rivas-Marin E."/>
            <person name="Kohn T."/>
            <person name="Peeters S.H."/>
            <person name="Heuer A."/>
            <person name="Rast P."/>
            <person name="Oberbeckmann S."/>
            <person name="Bunk B."/>
            <person name="Jeske O."/>
            <person name="Meyerdierks A."/>
            <person name="Storesund J.E."/>
            <person name="Kallscheuer N."/>
            <person name="Luecker S."/>
            <person name="Lage O.M."/>
            <person name="Pohl T."/>
            <person name="Merkel B.J."/>
            <person name="Hornburger P."/>
            <person name="Mueller R.-W."/>
            <person name="Bruemmer F."/>
            <person name="Labrenz M."/>
            <person name="Spormann A.M."/>
            <person name="Op den Camp H."/>
            <person name="Overmann J."/>
            <person name="Amann R."/>
            <person name="Jetten M.S.M."/>
            <person name="Mascher T."/>
            <person name="Medema M.H."/>
            <person name="Devos D.P."/>
            <person name="Kaster A.-K."/>
            <person name="Ovreas L."/>
            <person name="Rohde M."/>
            <person name="Galperin M.Y."/>
            <person name="Jogler C."/>
        </authorList>
    </citation>
    <scope>NUCLEOTIDE SEQUENCE [LARGE SCALE GENOMIC DNA]</scope>
    <source>
        <strain evidence="7 8">ETA_A1</strain>
    </source>
</reference>
<dbReference type="PANTHER" id="PTHR43780:SF2">
    <property type="entry name" value="1-AMINOCYCLOPROPANE-1-CARBOXYLATE DEAMINASE-RELATED"/>
    <property type="match status" value="1"/>
</dbReference>
<dbReference type="Gene3D" id="3.40.50.1100">
    <property type="match status" value="2"/>
</dbReference>
<dbReference type="PANTHER" id="PTHR43780">
    <property type="entry name" value="1-AMINOCYCLOPROPANE-1-CARBOXYLATE DEAMINASE-RELATED"/>
    <property type="match status" value="1"/>
</dbReference>
<name>A0A517XUL5_9BACT</name>
<dbReference type="EMBL" id="CP036273">
    <property type="protein sequence ID" value="QDU21190.1"/>
    <property type="molecule type" value="Genomic_DNA"/>
</dbReference>
<keyword evidence="3 5" id="KW-0663">Pyridoxal phosphate</keyword>
<keyword evidence="8" id="KW-1185">Reference proteome</keyword>
<dbReference type="InterPro" id="IPR036052">
    <property type="entry name" value="TrpB-like_PALP_sf"/>
</dbReference>
<evidence type="ECO:0000256" key="1">
    <source>
        <dbReference type="ARBA" id="ARBA00001933"/>
    </source>
</evidence>
<dbReference type="EC" id="4.4.1.25" evidence="7"/>
<evidence type="ECO:0000256" key="4">
    <source>
        <dbReference type="PIRSR" id="PIRSR006278-1"/>
    </source>
</evidence>
<sequence>MSVATLTPAALRAAADTLPRARLAHLPTPLEEVPRFAAAVGGGVRVFVKRDDCTGLLLGGNKARHNEFLLGDAVDQGCDVVVWGAGVQSNNCRQTAAGCAKLGLECRLYLSRGHYSTEPQGNLLLDYLVGAKVEFTDAAIGPELDAFLASRAAEFRAAGRKPYFWHRPRVVPLAAVSYAVCVAEIAEQLSSRGLGAAGIYVSSSGATGAGVALGAAVLGLSSAVRLICPMHWPWHIPTAIAADANAAAERLGIEHRLRPEDIDADENFIAPGYGLPSPAGREALHLLATTEAILTDPVYSAKALAGLIADVRARKYRPGSVLVFVHTGGVPAVFADPAAVLN</sequence>
<dbReference type="Proteomes" id="UP000319576">
    <property type="component" value="Chromosome"/>
</dbReference>
<dbReference type="InterPro" id="IPR001926">
    <property type="entry name" value="TrpB-like_PALP"/>
</dbReference>
<evidence type="ECO:0000259" key="6">
    <source>
        <dbReference type="Pfam" id="PF00291"/>
    </source>
</evidence>
<gene>
    <name evidence="7" type="primary">cuyA</name>
    <name evidence="7" type="ORF">ETAA1_31550</name>
</gene>
<organism evidence="7 8">
    <name type="scientific">Urbifossiella limnaea</name>
    <dbReference type="NCBI Taxonomy" id="2528023"/>
    <lineage>
        <taxon>Bacteria</taxon>
        <taxon>Pseudomonadati</taxon>
        <taxon>Planctomycetota</taxon>
        <taxon>Planctomycetia</taxon>
        <taxon>Gemmatales</taxon>
        <taxon>Gemmataceae</taxon>
        <taxon>Urbifossiella</taxon>
    </lineage>
</organism>
<dbReference type="RefSeq" id="WP_202920920.1">
    <property type="nucleotide sequence ID" value="NZ_CP036273.1"/>
</dbReference>
<dbReference type="GO" id="GO:0019148">
    <property type="term" value="F:D-cysteine desulfhydrase activity"/>
    <property type="evidence" value="ECO:0007669"/>
    <property type="project" value="TreeGrafter"/>
</dbReference>
<feature type="domain" description="Tryptophan synthase beta chain-like PALP" evidence="6">
    <location>
        <begin position="23"/>
        <end position="328"/>
    </location>
</feature>
<dbReference type="KEGG" id="uli:ETAA1_31550"/>
<dbReference type="PIRSF" id="PIRSF006278">
    <property type="entry name" value="ACCD_DCysDesulf"/>
    <property type="match status" value="1"/>
</dbReference>
<feature type="modified residue" description="N6-(pyridoxal phosphate)lysine" evidence="5">
    <location>
        <position position="62"/>
    </location>
</feature>
<comment type="similarity">
    <text evidence="2">Belongs to the ACC deaminase/D-cysteine desulfhydrase family.</text>
</comment>
<evidence type="ECO:0000313" key="7">
    <source>
        <dbReference type="EMBL" id="QDU21190.1"/>
    </source>
</evidence>
<dbReference type="Pfam" id="PF00291">
    <property type="entry name" value="PALP"/>
    <property type="match status" value="1"/>
</dbReference>
<feature type="active site" description="Nucleophile" evidence="4">
    <location>
        <position position="89"/>
    </location>
</feature>
<evidence type="ECO:0000256" key="3">
    <source>
        <dbReference type="ARBA" id="ARBA00022898"/>
    </source>
</evidence>
<dbReference type="GO" id="GO:0034011">
    <property type="term" value="F:L-cysteate sulfo-lyase activity"/>
    <property type="evidence" value="ECO:0007669"/>
    <property type="project" value="UniProtKB-EC"/>
</dbReference>
<evidence type="ECO:0000256" key="5">
    <source>
        <dbReference type="PIRSR" id="PIRSR006278-2"/>
    </source>
</evidence>
<comment type="cofactor">
    <cofactor evidence="1">
        <name>pyridoxal 5'-phosphate</name>
        <dbReference type="ChEBI" id="CHEBI:597326"/>
    </cofactor>
</comment>
<accession>A0A517XUL5</accession>
<proteinExistence type="inferred from homology"/>